<dbReference type="EC" id="5.6.2.3" evidence="1"/>
<dbReference type="InterPro" id="IPR027417">
    <property type="entry name" value="P-loop_NTPase"/>
</dbReference>
<organism evidence="3 4">
    <name type="scientific">Rhipicephalus sanguineus</name>
    <name type="common">Brown dog tick</name>
    <name type="synonym">Ixodes sanguineus</name>
    <dbReference type="NCBI Taxonomy" id="34632"/>
    <lineage>
        <taxon>Eukaryota</taxon>
        <taxon>Metazoa</taxon>
        <taxon>Ecdysozoa</taxon>
        <taxon>Arthropoda</taxon>
        <taxon>Chelicerata</taxon>
        <taxon>Arachnida</taxon>
        <taxon>Acari</taxon>
        <taxon>Parasitiformes</taxon>
        <taxon>Ixodida</taxon>
        <taxon>Ixodoidea</taxon>
        <taxon>Ixodidae</taxon>
        <taxon>Rhipicephalinae</taxon>
        <taxon>Rhipicephalus</taxon>
        <taxon>Rhipicephalus</taxon>
    </lineage>
</organism>
<dbReference type="GO" id="GO:0006310">
    <property type="term" value="P:DNA recombination"/>
    <property type="evidence" value="ECO:0007669"/>
    <property type="project" value="UniProtKB-KW"/>
</dbReference>
<keyword evidence="1" id="KW-0547">Nucleotide-binding</keyword>
<evidence type="ECO:0000313" key="3">
    <source>
        <dbReference type="EMBL" id="KAH7981673.1"/>
    </source>
</evidence>
<dbReference type="GO" id="GO:0005524">
    <property type="term" value="F:ATP binding"/>
    <property type="evidence" value="ECO:0007669"/>
    <property type="project" value="UniProtKB-KW"/>
</dbReference>
<comment type="catalytic activity">
    <reaction evidence="1">
        <text>ATP + H2O = ADP + phosphate + H(+)</text>
        <dbReference type="Rhea" id="RHEA:13065"/>
        <dbReference type="ChEBI" id="CHEBI:15377"/>
        <dbReference type="ChEBI" id="CHEBI:15378"/>
        <dbReference type="ChEBI" id="CHEBI:30616"/>
        <dbReference type="ChEBI" id="CHEBI:43474"/>
        <dbReference type="ChEBI" id="CHEBI:456216"/>
        <dbReference type="EC" id="5.6.2.3"/>
    </reaction>
</comment>
<reference evidence="3" key="2">
    <citation type="submission" date="2021-09" db="EMBL/GenBank/DDBJ databases">
        <authorList>
            <person name="Jia N."/>
            <person name="Wang J."/>
            <person name="Shi W."/>
            <person name="Du L."/>
            <person name="Sun Y."/>
            <person name="Zhan W."/>
            <person name="Jiang J."/>
            <person name="Wang Q."/>
            <person name="Zhang B."/>
            <person name="Ji P."/>
            <person name="Sakyi L.B."/>
            <person name="Cui X."/>
            <person name="Yuan T."/>
            <person name="Jiang B."/>
            <person name="Yang W."/>
            <person name="Lam T.T.-Y."/>
            <person name="Chang Q."/>
            <person name="Ding S."/>
            <person name="Wang X."/>
            <person name="Zhu J."/>
            <person name="Ruan X."/>
            <person name="Zhao L."/>
            <person name="Wei J."/>
            <person name="Que T."/>
            <person name="Du C."/>
            <person name="Cheng J."/>
            <person name="Dai P."/>
            <person name="Han X."/>
            <person name="Huang E."/>
            <person name="Gao Y."/>
            <person name="Liu J."/>
            <person name="Shao H."/>
            <person name="Ye R."/>
            <person name="Li L."/>
            <person name="Wei W."/>
            <person name="Wang X."/>
            <person name="Wang C."/>
            <person name="Huo Q."/>
            <person name="Li W."/>
            <person name="Guo W."/>
            <person name="Chen H."/>
            <person name="Chen S."/>
            <person name="Zhou L."/>
            <person name="Zhou L."/>
            <person name="Ni X."/>
            <person name="Tian J."/>
            <person name="Zhou Y."/>
            <person name="Sheng Y."/>
            <person name="Liu T."/>
            <person name="Pan Y."/>
            <person name="Xia L."/>
            <person name="Li J."/>
            <person name="Zhao F."/>
            <person name="Cao W."/>
        </authorList>
    </citation>
    <scope>NUCLEOTIDE SEQUENCE</scope>
    <source>
        <strain evidence="3">Rsan-2018</strain>
        <tissue evidence="3">Larvae</tissue>
    </source>
</reference>
<keyword evidence="1" id="KW-0234">DNA repair</keyword>
<dbReference type="PANTHER" id="PTHR47642">
    <property type="entry name" value="ATP-DEPENDENT DNA HELICASE"/>
    <property type="match status" value="1"/>
</dbReference>
<accession>A0A9D4QFT4</accession>
<dbReference type="Gene3D" id="3.40.50.300">
    <property type="entry name" value="P-loop containing nucleotide triphosphate hydrolases"/>
    <property type="match status" value="1"/>
</dbReference>
<dbReference type="EMBL" id="JABSTV010001245">
    <property type="protein sequence ID" value="KAH7981673.1"/>
    <property type="molecule type" value="Genomic_DNA"/>
</dbReference>
<keyword evidence="1" id="KW-0067">ATP-binding</keyword>
<evidence type="ECO:0000256" key="1">
    <source>
        <dbReference type="RuleBase" id="RU363044"/>
    </source>
</evidence>
<dbReference type="GO" id="GO:0016787">
    <property type="term" value="F:hydrolase activity"/>
    <property type="evidence" value="ECO:0007669"/>
    <property type="project" value="UniProtKB-KW"/>
</dbReference>
<dbReference type="GO" id="GO:0043139">
    <property type="term" value="F:5'-3' DNA helicase activity"/>
    <property type="evidence" value="ECO:0007669"/>
    <property type="project" value="UniProtKB-EC"/>
</dbReference>
<keyword evidence="4" id="KW-1185">Reference proteome</keyword>
<comment type="caution">
    <text evidence="3">The sequence shown here is derived from an EMBL/GenBank/DDBJ whole genome shotgun (WGS) entry which is preliminary data.</text>
</comment>
<dbReference type="InterPro" id="IPR010285">
    <property type="entry name" value="DNA_helicase_pif1-like_DEAD"/>
</dbReference>
<dbReference type="Proteomes" id="UP000821837">
    <property type="component" value="Chromosome 1"/>
</dbReference>
<keyword evidence="1" id="KW-0347">Helicase</keyword>
<name>A0A9D4QFT4_RHISA</name>
<feature type="domain" description="DNA helicase Pif1-like DEAD-box helicase" evidence="2">
    <location>
        <begin position="4"/>
        <end position="229"/>
    </location>
</feature>
<gene>
    <name evidence="3" type="ORF">HPB52_000678</name>
</gene>
<sequence length="333" mass="37766">MRLLTERQESLIREAIHRVTDQTAKPLQIFFTGHAGCGKTFTLRLTMDVYNRYCRNRTTSYGDGQENSAMNAYVDCATTGKAAVALNGVNVHSAFKIVMTNRREERGRASSDLNTFRMLFRDVKCIIVDEVSMLSSDLLRQVDLRLREIRASKMTETFGGFDVIFCGDLRQLPPVRASEVYKRPRSGGSVYSTSVLPWHHLSYFFLTEVVRQSDANFSGLLTKIGDGKELNGDEIHVLTDRFVTREQAAIQCPVAVRLFFSNKDVDVHNRMIAESCEFKYDSVAIHVVTGHRSRQEEREALARIEDLSRCGEWQPAICGDVLYETAVYAAEEH</sequence>
<keyword evidence="1" id="KW-0378">Hydrolase</keyword>
<dbReference type="GO" id="GO:0000723">
    <property type="term" value="P:telomere maintenance"/>
    <property type="evidence" value="ECO:0007669"/>
    <property type="project" value="InterPro"/>
</dbReference>
<comment type="cofactor">
    <cofactor evidence="1">
        <name>Mg(2+)</name>
        <dbReference type="ChEBI" id="CHEBI:18420"/>
    </cofactor>
</comment>
<dbReference type="AlphaFoldDB" id="A0A9D4QFT4"/>
<dbReference type="VEuPathDB" id="VectorBase:RSAN_049228"/>
<proteinExistence type="inferred from homology"/>
<dbReference type="Pfam" id="PF05970">
    <property type="entry name" value="PIF1"/>
    <property type="match status" value="1"/>
</dbReference>
<evidence type="ECO:0000259" key="2">
    <source>
        <dbReference type="Pfam" id="PF05970"/>
    </source>
</evidence>
<keyword evidence="1" id="KW-0227">DNA damage</keyword>
<comment type="similarity">
    <text evidence="1">Belongs to the helicase family.</text>
</comment>
<protein>
    <recommendedName>
        <fullName evidence="1">ATP-dependent DNA helicase</fullName>
        <ecNumber evidence="1">5.6.2.3</ecNumber>
    </recommendedName>
</protein>
<dbReference type="SUPFAM" id="SSF52540">
    <property type="entry name" value="P-loop containing nucleoside triphosphate hydrolases"/>
    <property type="match status" value="2"/>
</dbReference>
<evidence type="ECO:0000313" key="4">
    <source>
        <dbReference type="Proteomes" id="UP000821837"/>
    </source>
</evidence>
<dbReference type="GO" id="GO:0006281">
    <property type="term" value="P:DNA repair"/>
    <property type="evidence" value="ECO:0007669"/>
    <property type="project" value="UniProtKB-KW"/>
</dbReference>
<reference evidence="3" key="1">
    <citation type="journal article" date="2020" name="Cell">
        <title>Large-Scale Comparative Analyses of Tick Genomes Elucidate Their Genetic Diversity and Vector Capacities.</title>
        <authorList>
            <consortium name="Tick Genome and Microbiome Consortium (TIGMIC)"/>
            <person name="Jia N."/>
            <person name="Wang J."/>
            <person name="Shi W."/>
            <person name="Du L."/>
            <person name="Sun Y."/>
            <person name="Zhan W."/>
            <person name="Jiang J.F."/>
            <person name="Wang Q."/>
            <person name="Zhang B."/>
            <person name="Ji P."/>
            <person name="Bell-Sakyi L."/>
            <person name="Cui X.M."/>
            <person name="Yuan T.T."/>
            <person name="Jiang B.G."/>
            <person name="Yang W.F."/>
            <person name="Lam T.T."/>
            <person name="Chang Q.C."/>
            <person name="Ding S.J."/>
            <person name="Wang X.J."/>
            <person name="Zhu J.G."/>
            <person name="Ruan X.D."/>
            <person name="Zhao L."/>
            <person name="Wei J.T."/>
            <person name="Ye R.Z."/>
            <person name="Que T.C."/>
            <person name="Du C.H."/>
            <person name="Zhou Y.H."/>
            <person name="Cheng J.X."/>
            <person name="Dai P.F."/>
            <person name="Guo W.B."/>
            <person name="Han X.H."/>
            <person name="Huang E.J."/>
            <person name="Li L.F."/>
            <person name="Wei W."/>
            <person name="Gao Y.C."/>
            <person name="Liu J.Z."/>
            <person name="Shao H.Z."/>
            <person name="Wang X."/>
            <person name="Wang C.C."/>
            <person name="Yang T.C."/>
            <person name="Huo Q.B."/>
            <person name="Li W."/>
            <person name="Chen H.Y."/>
            <person name="Chen S.E."/>
            <person name="Zhou L.G."/>
            <person name="Ni X.B."/>
            <person name="Tian J.H."/>
            <person name="Sheng Y."/>
            <person name="Liu T."/>
            <person name="Pan Y.S."/>
            <person name="Xia L.Y."/>
            <person name="Li J."/>
            <person name="Zhao F."/>
            <person name="Cao W.C."/>
        </authorList>
    </citation>
    <scope>NUCLEOTIDE SEQUENCE</scope>
    <source>
        <strain evidence="3">Rsan-2018</strain>
    </source>
</reference>
<keyword evidence="1" id="KW-0233">DNA recombination</keyword>
<dbReference type="InterPro" id="IPR051055">
    <property type="entry name" value="PIF1_helicase"/>
</dbReference>
<dbReference type="PANTHER" id="PTHR47642:SF5">
    <property type="entry name" value="ATP-DEPENDENT DNA HELICASE"/>
    <property type="match status" value="1"/>
</dbReference>